<dbReference type="InterPro" id="IPR036047">
    <property type="entry name" value="F-box-like_dom_sf"/>
</dbReference>
<evidence type="ECO:0000259" key="1">
    <source>
        <dbReference type="PROSITE" id="PS50181"/>
    </source>
</evidence>
<dbReference type="Proteomes" id="UP001371456">
    <property type="component" value="Unassembled WGS sequence"/>
</dbReference>
<dbReference type="SUPFAM" id="SSF81383">
    <property type="entry name" value="F-box domain"/>
    <property type="match status" value="1"/>
</dbReference>
<dbReference type="InterPro" id="IPR001810">
    <property type="entry name" value="F-box_dom"/>
</dbReference>
<proteinExistence type="predicted"/>
<evidence type="ECO:0000313" key="3">
    <source>
        <dbReference type="Proteomes" id="UP001371456"/>
    </source>
</evidence>
<comment type="caution">
    <text evidence="2">The sequence shown here is derived from an EMBL/GenBank/DDBJ whole genome shotgun (WGS) entry which is preliminary data.</text>
</comment>
<dbReference type="AlphaFoldDB" id="A0AAN8U5K6"/>
<protein>
    <recommendedName>
        <fullName evidence="1">F-box domain-containing protein</fullName>
    </recommendedName>
</protein>
<gene>
    <name evidence="2" type="ORF">RDI58_003948</name>
</gene>
<reference evidence="2 3" key="1">
    <citation type="submission" date="2024-02" db="EMBL/GenBank/DDBJ databases">
        <title>de novo genome assembly of Solanum bulbocastanum strain 11H21.</title>
        <authorList>
            <person name="Hosaka A.J."/>
        </authorList>
    </citation>
    <scope>NUCLEOTIDE SEQUENCE [LARGE SCALE GENOMIC DNA]</scope>
    <source>
        <tissue evidence="2">Young leaves</tissue>
    </source>
</reference>
<keyword evidence="3" id="KW-1185">Reference proteome</keyword>
<dbReference type="PANTHER" id="PTHR32212">
    <property type="entry name" value="CYCLIN-LIKE F-BOX"/>
    <property type="match status" value="1"/>
</dbReference>
<evidence type="ECO:0000313" key="2">
    <source>
        <dbReference type="EMBL" id="KAK6796247.1"/>
    </source>
</evidence>
<dbReference type="EMBL" id="JBANQN010000002">
    <property type="protein sequence ID" value="KAK6796247.1"/>
    <property type="molecule type" value="Genomic_DNA"/>
</dbReference>
<name>A0AAN8U5K6_SOLBU</name>
<dbReference type="Pfam" id="PF00646">
    <property type="entry name" value="F-box"/>
    <property type="match status" value="1"/>
</dbReference>
<accession>A0AAN8U5K6</accession>
<dbReference type="PROSITE" id="PS50181">
    <property type="entry name" value="FBOX"/>
    <property type="match status" value="1"/>
</dbReference>
<sequence>MPTMSEKDQFPSSCGADGNSESFLIKNSFEKKVMIEIECEETGLMDRIIQLPNALIVQILSRLSITDAFRTTILSKHWQYFWTSIDNLVCDNKKYCH</sequence>
<organism evidence="2 3">
    <name type="scientific">Solanum bulbocastanum</name>
    <name type="common">Wild potato</name>
    <dbReference type="NCBI Taxonomy" id="147425"/>
    <lineage>
        <taxon>Eukaryota</taxon>
        <taxon>Viridiplantae</taxon>
        <taxon>Streptophyta</taxon>
        <taxon>Embryophyta</taxon>
        <taxon>Tracheophyta</taxon>
        <taxon>Spermatophyta</taxon>
        <taxon>Magnoliopsida</taxon>
        <taxon>eudicotyledons</taxon>
        <taxon>Gunneridae</taxon>
        <taxon>Pentapetalae</taxon>
        <taxon>asterids</taxon>
        <taxon>lamiids</taxon>
        <taxon>Solanales</taxon>
        <taxon>Solanaceae</taxon>
        <taxon>Solanoideae</taxon>
        <taxon>Solaneae</taxon>
        <taxon>Solanum</taxon>
    </lineage>
</organism>
<dbReference type="PANTHER" id="PTHR32212:SF373">
    <property type="entry name" value="F-BOX_LRR-REPEAT PROTEIN 25-LIKE"/>
    <property type="match status" value="1"/>
</dbReference>
<feature type="domain" description="F-box" evidence="1">
    <location>
        <begin position="45"/>
        <end position="97"/>
    </location>
</feature>